<dbReference type="Pfam" id="PF01381">
    <property type="entry name" value="HTH_3"/>
    <property type="match status" value="1"/>
</dbReference>
<proteinExistence type="predicted"/>
<evidence type="ECO:0000256" key="3">
    <source>
        <dbReference type="ARBA" id="ARBA00023163"/>
    </source>
</evidence>
<reference evidence="5 6" key="1">
    <citation type="journal article" date="2016" name="Nat. Commun.">
        <title>Thousands of microbial genomes shed light on interconnected biogeochemical processes in an aquifer system.</title>
        <authorList>
            <person name="Anantharaman K."/>
            <person name="Brown C.T."/>
            <person name="Hug L.A."/>
            <person name="Sharon I."/>
            <person name="Castelle C.J."/>
            <person name="Probst A.J."/>
            <person name="Thomas B.C."/>
            <person name="Singh A."/>
            <person name="Wilkins M.J."/>
            <person name="Karaoz U."/>
            <person name="Brodie E.L."/>
            <person name="Williams K.H."/>
            <person name="Hubbard S.S."/>
            <person name="Banfield J.F."/>
        </authorList>
    </citation>
    <scope>NUCLEOTIDE SEQUENCE [LARGE SCALE GENOMIC DNA]</scope>
</reference>
<dbReference type="InterPro" id="IPR010982">
    <property type="entry name" value="Lambda_DNA-bd_dom_sf"/>
</dbReference>
<name>A0A1F5RHQ1_9BACT</name>
<protein>
    <recommendedName>
        <fullName evidence="4">HTH cro/C1-type domain-containing protein</fullName>
    </recommendedName>
</protein>
<sequence length="116" mass="13107">MSKISKILGQKIRYLRKAKGFTQEKLAELSGLDNTYIGAIERGQRNPSIESAQAIAKALNISLKDLFDDKQFKKNETTIKTKEIQKIAIILEKQKYHIIRSASVCIKELIKCANGK</sequence>
<dbReference type="PANTHER" id="PTHR46797:SF23">
    <property type="entry name" value="HTH-TYPE TRANSCRIPTIONAL REGULATOR SUTR"/>
    <property type="match status" value="1"/>
</dbReference>
<dbReference type="Proteomes" id="UP000177230">
    <property type="component" value="Unassembled WGS sequence"/>
</dbReference>
<keyword evidence="3" id="KW-0804">Transcription</keyword>
<dbReference type="SMART" id="SM00530">
    <property type="entry name" value="HTH_XRE"/>
    <property type="match status" value="1"/>
</dbReference>
<evidence type="ECO:0000256" key="2">
    <source>
        <dbReference type="ARBA" id="ARBA00023125"/>
    </source>
</evidence>
<dbReference type="SUPFAM" id="SSF47413">
    <property type="entry name" value="lambda repressor-like DNA-binding domains"/>
    <property type="match status" value="1"/>
</dbReference>
<dbReference type="EMBL" id="MFFM01000010">
    <property type="protein sequence ID" value="OGF13949.1"/>
    <property type="molecule type" value="Genomic_DNA"/>
</dbReference>
<evidence type="ECO:0000256" key="1">
    <source>
        <dbReference type="ARBA" id="ARBA00023015"/>
    </source>
</evidence>
<evidence type="ECO:0000259" key="4">
    <source>
        <dbReference type="PROSITE" id="PS50943"/>
    </source>
</evidence>
<feature type="domain" description="HTH cro/C1-type" evidence="4">
    <location>
        <begin position="12"/>
        <end position="66"/>
    </location>
</feature>
<keyword evidence="1" id="KW-0805">Transcription regulation</keyword>
<dbReference type="CDD" id="cd00093">
    <property type="entry name" value="HTH_XRE"/>
    <property type="match status" value="1"/>
</dbReference>
<accession>A0A1F5RHQ1</accession>
<evidence type="ECO:0000313" key="6">
    <source>
        <dbReference type="Proteomes" id="UP000177230"/>
    </source>
</evidence>
<gene>
    <name evidence="5" type="ORF">A2024_11545</name>
</gene>
<dbReference type="GO" id="GO:0003677">
    <property type="term" value="F:DNA binding"/>
    <property type="evidence" value="ECO:0007669"/>
    <property type="project" value="UniProtKB-KW"/>
</dbReference>
<dbReference type="GO" id="GO:0003700">
    <property type="term" value="F:DNA-binding transcription factor activity"/>
    <property type="evidence" value="ECO:0007669"/>
    <property type="project" value="TreeGrafter"/>
</dbReference>
<dbReference type="Gene3D" id="1.10.260.40">
    <property type="entry name" value="lambda repressor-like DNA-binding domains"/>
    <property type="match status" value="1"/>
</dbReference>
<dbReference type="PANTHER" id="PTHR46797">
    <property type="entry name" value="HTH-TYPE TRANSCRIPTIONAL REGULATOR"/>
    <property type="match status" value="1"/>
</dbReference>
<organism evidence="5 6">
    <name type="scientific">Candidatus Edwardsbacteria bacterium GWF2_54_11</name>
    <dbReference type="NCBI Taxonomy" id="1817851"/>
    <lineage>
        <taxon>Bacteria</taxon>
        <taxon>Candidatus Edwardsiibacteriota</taxon>
    </lineage>
</organism>
<comment type="caution">
    <text evidence="5">The sequence shown here is derived from an EMBL/GenBank/DDBJ whole genome shotgun (WGS) entry which is preliminary data.</text>
</comment>
<evidence type="ECO:0000313" key="5">
    <source>
        <dbReference type="EMBL" id="OGF13949.1"/>
    </source>
</evidence>
<dbReference type="PROSITE" id="PS50943">
    <property type="entry name" value="HTH_CROC1"/>
    <property type="match status" value="1"/>
</dbReference>
<keyword evidence="2" id="KW-0238">DNA-binding</keyword>
<dbReference type="AlphaFoldDB" id="A0A1F5RHQ1"/>
<dbReference type="InterPro" id="IPR050807">
    <property type="entry name" value="TransReg_Diox_bact_type"/>
</dbReference>
<dbReference type="InterPro" id="IPR001387">
    <property type="entry name" value="Cro/C1-type_HTH"/>
</dbReference>
<dbReference type="GO" id="GO:0005829">
    <property type="term" value="C:cytosol"/>
    <property type="evidence" value="ECO:0007669"/>
    <property type="project" value="TreeGrafter"/>
</dbReference>